<dbReference type="SUPFAM" id="SSF51905">
    <property type="entry name" value="FAD/NAD(P)-binding domain"/>
    <property type="match status" value="1"/>
</dbReference>
<protein>
    <submittedName>
        <fullName evidence="2">FAD-dependent oxidoreductase</fullName>
    </submittedName>
</protein>
<reference evidence="2 3" key="1">
    <citation type="submission" date="2018-09" db="EMBL/GenBank/DDBJ databases">
        <title>Complete genome sequence of the hydrocarbonoclastic bacterium Alcaligenes aquatilis QD168, isolated from a crude-oil polluted marine sediment of Central Chile.</title>
        <authorList>
            <person name="Duran R.E."/>
            <person name="Barra B."/>
            <person name="Salva-Serra F."/>
            <person name="Mendez V."/>
            <person name="Moore E.R.B."/>
            <person name="Seeger M."/>
        </authorList>
    </citation>
    <scope>NUCLEOTIDE SEQUENCE [LARGE SCALE GENOMIC DNA]</scope>
    <source>
        <strain evidence="2 3">QD168</strain>
    </source>
</reference>
<gene>
    <name evidence="2" type="ORF">D3M96_17125</name>
</gene>
<dbReference type="AlphaFoldDB" id="A0A3G2HYG0"/>
<dbReference type="OrthoDB" id="20837at2"/>
<evidence type="ECO:0000259" key="1">
    <source>
        <dbReference type="Pfam" id="PF01593"/>
    </source>
</evidence>
<organism evidence="2 3">
    <name type="scientific">Alcaligenes aquatilis</name>
    <dbReference type="NCBI Taxonomy" id="323284"/>
    <lineage>
        <taxon>Bacteria</taxon>
        <taxon>Pseudomonadati</taxon>
        <taxon>Pseudomonadota</taxon>
        <taxon>Betaproteobacteria</taxon>
        <taxon>Burkholderiales</taxon>
        <taxon>Alcaligenaceae</taxon>
        <taxon>Alcaligenes</taxon>
    </lineage>
</organism>
<dbReference type="Gene3D" id="3.30.70.1990">
    <property type="match status" value="1"/>
</dbReference>
<dbReference type="Gene3D" id="1.10.405.20">
    <property type="match status" value="1"/>
</dbReference>
<feature type="domain" description="Amine oxidase" evidence="1">
    <location>
        <begin position="11"/>
        <end position="429"/>
    </location>
</feature>
<name>A0A3G2HYG0_9BURK</name>
<dbReference type="GO" id="GO:0016491">
    <property type="term" value="F:oxidoreductase activity"/>
    <property type="evidence" value="ECO:0007669"/>
    <property type="project" value="InterPro"/>
</dbReference>
<dbReference type="FunFam" id="1.10.405.20:FF:000001">
    <property type="entry name" value="Amine oxidase"/>
    <property type="match status" value="1"/>
</dbReference>
<dbReference type="InterPro" id="IPR036188">
    <property type="entry name" value="FAD/NAD-bd_sf"/>
</dbReference>
<dbReference type="EMBL" id="CP032153">
    <property type="protein sequence ID" value="AYN22107.1"/>
    <property type="molecule type" value="Genomic_DNA"/>
</dbReference>
<evidence type="ECO:0000313" key="3">
    <source>
        <dbReference type="Proteomes" id="UP000268070"/>
    </source>
</evidence>
<dbReference type="Gene3D" id="3.50.50.60">
    <property type="entry name" value="FAD/NAD(P)-binding domain"/>
    <property type="match status" value="1"/>
</dbReference>
<dbReference type="InterPro" id="IPR002937">
    <property type="entry name" value="Amino_oxidase"/>
</dbReference>
<dbReference type="PANTHER" id="PTHR42923">
    <property type="entry name" value="PROTOPORPHYRINOGEN OXIDASE"/>
    <property type="match status" value="1"/>
</dbReference>
<dbReference type="InterPro" id="IPR050464">
    <property type="entry name" value="Zeta_carotene_desat/Oxidored"/>
</dbReference>
<dbReference type="Proteomes" id="UP000268070">
    <property type="component" value="Chromosome"/>
</dbReference>
<dbReference type="PANTHER" id="PTHR42923:SF17">
    <property type="entry name" value="AMINE OXIDASE DOMAIN-CONTAINING PROTEIN"/>
    <property type="match status" value="1"/>
</dbReference>
<sequence>MRRIAVIGSGISGLAAAFRLASTQTSHRVCLIEANSYFGGHANTVQLSLDGMCHGVDTGFLVFNHRTYPMLTQLFKELDVETAPSEMSFSVQVPDAHGRQGMEWSGSSLNGVFAQRKNLLRPRFIGMLLEIMRFNRLTTDIAQRQVESQLSASIETFLDQHGFSSAFRHHYLLPMIGSIWSCPTDQMLRFPVTTLIRFCHNHGLIQITNRPQWHTVRGGSQQYVRRMIERLQQDGRHETRLNTPVLSLKRLPQGVLVEMPHGSEQFDAIVLACHSDQALRLLGTDATQQEQAVLGSIRYQANEAVLHTDTSVLPQRTAAWAAWNYERASCVNSEEAGVCLHYLINRLQPLPWQQAVLVSLNPARPIDPDKVHARIGYHHPVFDQAAILAQPLVEQLQGQRRTWFCGAWCGYGFHEDGLRSGLNAADKVLLSLEHKQPAPPIEINEEETV</sequence>
<dbReference type="RefSeq" id="WP_121739648.1">
    <property type="nucleotide sequence ID" value="NZ_CP032153.1"/>
</dbReference>
<dbReference type="KEGG" id="aaqu:D3M96_17125"/>
<dbReference type="Pfam" id="PF01593">
    <property type="entry name" value="Amino_oxidase"/>
    <property type="match status" value="1"/>
</dbReference>
<accession>A0A3G2HYG0</accession>
<proteinExistence type="predicted"/>
<evidence type="ECO:0000313" key="2">
    <source>
        <dbReference type="EMBL" id="AYN22107.1"/>
    </source>
</evidence>